<feature type="compositionally biased region" description="Polar residues" evidence="1">
    <location>
        <begin position="1"/>
        <end position="34"/>
    </location>
</feature>
<feature type="region of interest" description="Disordered" evidence="1">
    <location>
        <begin position="1"/>
        <end position="90"/>
    </location>
</feature>
<evidence type="ECO:0000313" key="2">
    <source>
        <dbReference type="EMBL" id="PHT33038.1"/>
    </source>
</evidence>
<dbReference type="PANTHER" id="PTHR34191:SF19">
    <property type="entry name" value="LATE EMBRYOGENESIS ABUNDANT PROTEIN 1-LIKE"/>
    <property type="match status" value="1"/>
</dbReference>
<dbReference type="InterPro" id="IPR039624">
    <property type="entry name" value="LEA1/2/D7/KIN2"/>
</dbReference>
<name>A0A2G2VJ95_CAPBA</name>
<proteinExistence type="predicted"/>
<evidence type="ECO:0000256" key="1">
    <source>
        <dbReference type="SAM" id="MobiDB-lite"/>
    </source>
</evidence>
<keyword evidence="3" id="KW-1185">Reference proteome</keyword>
<accession>A0A2G2VJ95</accession>
<dbReference type="EMBL" id="MLFT02000012">
    <property type="protein sequence ID" value="PHT33038.1"/>
    <property type="molecule type" value="Genomic_DNA"/>
</dbReference>
<dbReference type="Proteomes" id="UP000224567">
    <property type="component" value="Unassembled WGS sequence"/>
</dbReference>
<sequence>MASAQSNSDQFRSQSEAESEQLVESSNSITNSHVNKVELAIQRARESAQHKRAQNSTGFLHQTGEQMMHMAQGAVDGMKDTFGIGSNKNK</sequence>
<comment type="caution">
    <text evidence="2">The sequence shown here is derived from an EMBL/GenBank/DDBJ whole genome shotgun (WGS) entry which is preliminary data.</text>
</comment>
<feature type="compositionally biased region" description="Polar residues" evidence="1">
    <location>
        <begin position="54"/>
        <end position="65"/>
    </location>
</feature>
<dbReference type="PANTHER" id="PTHR34191">
    <property type="entry name" value="LATE EMBRYOGENESIS ABUNDANT PROTEIN (LEA) FAMILY PROTEIN"/>
    <property type="match status" value="1"/>
</dbReference>
<dbReference type="AlphaFoldDB" id="A0A2G2VJ95"/>
<reference evidence="2 3" key="1">
    <citation type="journal article" date="2017" name="Genome Biol.">
        <title>New reference genome sequences of hot pepper reveal the massive evolution of plant disease-resistance genes by retroduplication.</title>
        <authorList>
            <person name="Kim S."/>
            <person name="Park J."/>
            <person name="Yeom S.I."/>
            <person name="Kim Y.M."/>
            <person name="Seo E."/>
            <person name="Kim K.T."/>
            <person name="Kim M.S."/>
            <person name="Lee J.M."/>
            <person name="Cheong K."/>
            <person name="Shin H.S."/>
            <person name="Kim S.B."/>
            <person name="Han K."/>
            <person name="Lee J."/>
            <person name="Park M."/>
            <person name="Lee H.A."/>
            <person name="Lee H.Y."/>
            <person name="Lee Y."/>
            <person name="Oh S."/>
            <person name="Lee J.H."/>
            <person name="Choi E."/>
            <person name="Choi E."/>
            <person name="Lee S.E."/>
            <person name="Jeon J."/>
            <person name="Kim H."/>
            <person name="Choi G."/>
            <person name="Song H."/>
            <person name="Lee J."/>
            <person name="Lee S.C."/>
            <person name="Kwon J.K."/>
            <person name="Lee H.Y."/>
            <person name="Koo N."/>
            <person name="Hong Y."/>
            <person name="Kim R.W."/>
            <person name="Kang W.H."/>
            <person name="Huh J.H."/>
            <person name="Kang B.C."/>
            <person name="Yang T.J."/>
            <person name="Lee Y.H."/>
            <person name="Bennetzen J.L."/>
            <person name="Choi D."/>
        </authorList>
    </citation>
    <scope>NUCLEOTIDE SEQUENCE [LARGE SCALE GENOMIC DNA]</scope>
    <source>
        <strain evidence="3">cv. PBC81</strain>
    </source>
</reference>
<dbReference type="OrthoDB" id="1894923at2759"/>
<reference evidence="3" key="2">
    <citation type="journal article" date="2017" name="J. Anim. Genet.">
        <title>Multiple reference genome sequences of hot pepper reveal the massive evolution of plant disease resistance genes by retroduplication.</title>
        <authorList>
            <person name="Kim S."/>
            <person name="Park J."/>
            <person name="Yeom S.-I."/>
            <person name="Kim Y.-M."/>
            <person name="Seo E."/>
            <person name="Kim K.-T."/>
            <person name="Kim M.-S."/>
            <person name="Lee J.M."/>
            <person name="Cheong K."/>
            <person name="Shin H.-S."/>
            <person name="Kim S.-B."/>
            <person name="Han K."/>
            <person name="Lee J."/>
            <person name="Park M."/>
            <person name="Lee H.-A."/>
            <person name="Lee H.-Y."/>
            <person name="Lee Y."/>
            <person name="Oh S."/>
            <person name="Lee J.H."/>
            <person name="Choi E."/>
            <person name="Choi E."/>
            <person name="Lee S.E."/>
            <person name="Jeon J."/>
            <person name="Kim H."/>
            <person name="Choi G."/>
            <person name="Song H."/>
            <person name="Lee J."/>
            <person name="Lee S.-C."/>
            <person name="Kwon J.-K."/>
            <person name="Lee H.-Y."/>
            <person name="Koo N."/>
            <person name="Hong Y."/>
            <person name="Kim R.W."/>
            <person name="Kang W.-H."/>
            <person name="Huh J.H."/>
            <person name="Kang B.-C."/>
            <person name="Yang T.-J."/>
            <person name="Lee Y.-H."/>
            <person name="Bennetzen J.L."/>
            <person name="Choi D."/>
        </authorList>
    </citation>
    <scope>NUCLEOTIDE SEQUENCE [LARGE SCALE GENOMIC DNA]</scope>
    <source>
        <strain evidence="3">cv. PBC81</strain>
    </source>
</reference>
<evidence type="ECO:0000313" key="3">
    <source>
        <dbReference type="Proteomes" id="UP000224567"/>
    </source>
</evidence>
<organism evidence="2 3">
    <name type="scientific">Capsicum baccatum</name>
    <name type="common">Peruvian pepper</name>
    <dbReference type="NCBI Taxonomy" id="33114"/>
    <lineage>
        <taxon>Eukaryota</taxon>
        <taxon>Viridiplantae</taxon>
        <taxon>Streptophyta</taxon>
        <taxon>Embryophyta</taxon>
        <taxon>Tracheophyta</taxon>
        <taxon>Spermatophyta</taxon>
        <taxon>Magnoliopsida</taxon>
        <taxon>eudicotyledons</taxon>
        <taxon>Gunneridae</taxon>
        <taxon>Pentapetalae</taxon>
        <taxon>asterids</taxon>
        <taxon>lamiids</taxon>
        <taxon>Solanales</taxon>
        <taxon>Solanaceae</taxon>
        <taxon>Solanoideae</taxon>
        <taxon>Capsiceae</taxon>
        <taxon>Capsicum</taxon>
    </lineage>
</organism>
<protein>
    <submittedName>
        <fullName evidence="2">Late embryogenesis abundant protein 2</fullName>
    </submittedName>
</protein>
<gene>
    <name evidence="2" type="ORF">CQW23_29375</name>
</gene>